<comment type="subunit">
    <text evidence="4 15 17">Homodimer.</text>
</comment>
<dbReference type="NCBIfam" id="TIGR00088">
    <property type="entry name" value="trmD"/>
    <property type="match status" value="1"/>
</dbReference>
<evidence type="ECO:0000256" key="6">
    <source>
        <dbReference type="ARBA" id="ARBA00014679"/>
    </source>
</evidence>
<name>A0A9X2AI54_9FLAO</name>
<dbReference type="PIRSF" id="PIRSF000386">
    <property type="entry name" value="tRNA_mtase"/>
    <property type="match status" value="1"/>
</dbReference>
<evidence type="ECO:0000256" key="7">
    <source>
        <dbReference type="ARBA" id="ARBA00022490"/>
    </source>
</evidence>
<evidence type="ECO:0000256" key="15">
    <source>
        <dbReference type="HAMAP-Rule" id="MF_00605"/>
    </source>
</evidence>
<comment type="subcellular location">
    <subcellularLocation>
        <location evidence="2 15 17">Cytoplasm</location>
    </subcellularLocation>
</comment>
<dbReference type="InterPro" id="IPR016009">
    <property type="entry name" value="tRNA_MeTrfase_TRMD/TRM10"/>
</dbReference>
<evidence type="ECO:0000256" key="2">
    <source>
        <dbReference type="ARBA" id="ARBA00004496"/>
    </source>
</evidence>
<evidence type="ECO:0000256" key="9">
    <source>
        <dbReference type="ARBA" id="ARBA00022679"/>
    </source>
</evidence>
<gene>
    <name evidence="15 19" type="primary">trmD</name>
    <name evidence="19" type="ORF">MC378_01245</name>
</gene>
<feature type="domain" description="tRNA methyltransferase TRMD/TRM10-type" evidence="18">
    <location>
        <begin position="1"/>
        <end position="224"/>
    </location>
</feature>
<sequence>MRIDIISVAPNLLESPFSHSIIKRAQDKSLAEITIHDLREFGLGNYKQIDDTQFGGGAGMVMMIEPIANCIRKLQSERDYDEIIYMTPDAKTLNQSTANTLSLKENILILTGHYKGVDQRIRDLFITKEISIGDYVLTGGELAAAVLVDAIVRLIPGVIGDEQSALTDSFQDNLLSPPVYTRPSDFEGNKVPEILLSGNFPKIEDWRSDQAYKRTKEIRPDLIADE</sequence>
<dbReference type="InterPro" id="IPR002649">
    <property type="entry name" value="tRNA_m1G_MeTrfase_TrmD"/>
</dbReference>
<dbReference type="InterPro" id="IPR023148">
    <property type="entry name" value="tRNA_m1G_MeTrfase_C_sf"/>
</dbReference>
<dbReference type="InterPro" id="IPR029028">
    <property type="entry name" value="Alpha/beta_knot_MTases"/>
</dbReference>
<organism evidence="19 20">
    <name type="scientific">Polaribacter marinus</name>
    <dbReference type="NCBI Taxonomy" id="2916838"/>
    <lineage>
        <taxon>Bacteria</taxon>
        <taxon>Pseudomonadati</taxon>
        <taxon>Bacteroidota</taxon>
        <taxon>Flavobacteriia</taxon>
        <taxon>Flavobacteriales</taxon>
        <taxon>Flavobacteriaceae</taxon>
    </lineage>
</organism>
<keyword evidence="7 15" id="KW-0963">Cytoplasm</keyword>
<evidence type="ECO:0000313" key="19">
    <source>
        <dbReference type="EMBL" id="MCI2227772.1"/>
    </source>
</evidence>
<keyword evidence="11 15" id="KW-0819">tRNA processing</keyword>
<dbReference type="Pfam" id="PF01746">
    <property type="entry name" value="tRNA_m1G_MT"/>
    <property type="match status" value="1"/>
</dbReference>
<dbReference type="FunFam" id="3.40.1280.10:FF:000001">
    <property type="entry name" value="tRNA (guanine-N(1)-)-methyltransferase"/>
    <property type="match status" value="1"/>
</dbReference>
<evidence type="ECO:0000256" key="1">
    <source>
        <dbReference type="ARBA" id="ARBA00002634"/>
    </source>
</evidence>
<keyword evidence="10 15" id="KW-0949">S-adenosyl-L-methionine</keyword>
<evidence type="ECO:0000256" key="5">
    <source>
        <dbReference type="ARBA" id="ARBA00012807"/>
    </source>
</evidence>
<dbReference type="AlphaFoldDB" id="A0A9X2AI54"/>
<dbReference type="NCBIfam" id="NF000648">
    <property type="entry name" value="PRK00026.1"/>
    <property type="match status" value="1"/>
</dbReference>
<dbReference type="PANTHER" id="PTHR46417">
    <property type="entry name" value="TRNA (GUANINE-N(1)-)-METHYLTRANSFERASE"/>
    <property type="match status" value="1"/>
</dbReference>
<evidence type="ECO:0000259" key="18">
    <source>
        <dbReference type="Pfam" id="PF01746"/>
    </source>
</evidence>
<feature type="binding site" evidence="15 16">
    <location>
        <begin position="132"/>
        <end position="137"/>
    </location>
    <ligand>
        <name>S-adenosyl-L-methionine</name>
        <dbReference type="ChEBI" id="CHEBI:59789"/>
    </ligand>
</feature>
<dbReference type="EC" id="2.1.1.228" evidence="5 15"/>
<comment type="function">
    <text evidence="1 15 17">Specifically methylates guanosine-37 in various tRNAs.</text>
</comment>
<dbReference type="HAMAP" id="MF_00605">
    <property type="entry name" value="TrmD"/>
    <property type="match status" value="1"/>
</dbReference>
<evidence type="ECO:0000256" key="12">
    <source>
        <dbReference type="ARBA" id="ARBA00029736"/>
    </source>
</evidence>
<dbReference type="PANTHER" id="PTHR46417:SF1">
    <property type="entry name" value="TRNA (GUANINE-N(1)-)-METHYLTRANSFERASE"/>
    <property type="match status" value="1"/>
</dbReference>
<dbReference type="CDD" id="cd18080">
    <property type="entry name" value="TrmD-like"/>
    <property type="match status" value="1"/>
</dbReference>
<keyword evidence="20" id="KW-1185">Reference proteome</keyword>
<evidence type="ECO:0000256" key="11">
    <source>
        <dbReference type="ARBA" id="ARBA00022694"/>
    </source>
</evidence>
<dbReference type="EMBL" id="JAKQYM010000001">
    <property type="protein sequence ID" value="MCI2227772.1"/>
    <property type="molecule type" value="Genomic_DNA"/>
</dbReference>
<evidence type="ECO:0000256" key="3">
    <source>
        <dbReference type="ARBA" id="ARBA00007630"/>
    </source>
</evidence>
<keyword evidence="9 15" id="KW-0808">Transferase</keyword>
<dbReference type="Gene3D" id="3.40.1280.10">
    <property type="match status" value="1"/>
</dbReference>
<keyword evidence="8 15" id="KW-0489">Methyltransferase</keyword>
<comment type="catalytic activity">
    <reaction evidence="14 15 17">
        <text>guanosine(37) in tRNA + S-adenosyl-L-methionine = N(1)-methylguanosine(37) in tRNA + S-adenosyl-L-homocysteine + H(+)</text>
        <dbReference type="Rhea" id="RHEA:36899"/>
        <dbReference type="Rhea" id="RHEA-COMP:10145"/>
        <dbReference type="Rhea" id="RHEA-COMP:10147"/>
        <dbReference type="ChEBI" id="CHEBI:15378"/>
        <dbReference type="ChEBI" id="CHEBI:57856"/>
        <dbReference type="ChEBI" id="CHEBI:59789"/>
        <dbReference type="ChEBI" id="CHEBI:73542"/>
        <dbReference type="ChEBI" id="CHEBI:74269"/>
        <dbReference type="EC" id="2.1.1.228"/>
    </reaction>
</comment>
<evidence type="ECO:0000256" key="13">
    <source>
        <dbReference type="ARBA" id="ARBA00033392"/>
    </source>
</evidence>
<evidence type="ECO:0000256" key="10">
    <source>
        <dbReference type="ARBA" id="ARBA00022691"/>
    </source>
</evidence>
<protein>
    <recommendedName>
        <fullName evidence="6 15">tRNA (guanine-N(1)-)-methyltransferase</fullName>
        <ecNumber evidence="5 15">2.1.1.228</ecNumber>
    </recommendedName>
    <alternativeName>
        <fullName evidence="12 15">M1G-methyltransferase</fullName>
    </alternativeName>
    <alternativeName>
        <fullName evidence="13 15">tRNA [GM37] methyltransferase</fullName>
    </alternativeName>
</protein>
<comment type="caution">
    <text evidence="19">The sequence shown here is derived from an EMBL/GenBank/DDBJ whole genome shotgun (WGS) entry which is preliminary data.</text>
</comment>
<dbReference type="GO" id="GO:0052906">
    <property type="term" value="F:tRNA (guanine(37)-N1)-methyltransferase activity"/>
    <property type="evidence" value="ECO:0007669"/>
    <property type="project" value="UniProtKB-UniRule"/>
</dbReference>
<proteinExistence type="inferred from homology"/>
<dbReference type="Gene3D" id="1.10.1270.20">
    <property type="entry name" value="tRNA(m1g37)methyltransferase, domain 2"/>
    <property type="match status" value="1"/>
</dbReference>
<dbReference type="GO" id="GO:0005829">
    <property type="term" value="C:cytosol"/>
    <property type="evidence" value="ECO:0007669"/>
    <property type="project" value="TreeGrafter"/>
</dbReference>
<dbReference type="Proteomes" id="UP001139369">
    <property type="component" value="Unassembled WGS sequence"/>
</dbReference>
<evidence type="ECO:0000256" key="4">
    <source>
        <dbReference type="ARBA" id="ARBA00011738"/>
    </source>
</evidence>
<evidence type="ECO:0000256" key="17">
    <source>
        <dbReference type="RuleBase" id="RU003464"/>
    </source>
</evidence>
<dbReference type="InterPro" id="IPR029026">
    <property type="entry name" value="tRNA_m1G_MTases_N"/>
</dbReference>
<dbReference type="GO" id="GO:0002939">
    <property type="term" value="P:tRNA N1-guanine methylation"/>
    <property type="evidence" value="ECO:0007669"/>
    <property type="project" value="TreeGrafter"/>
</dbReference>
<evidence type="ECO:0000256" key="16">
    <source>
        <dbReference type="PIRSR" id="PIRSR000386-1"/>
    </source>
</evidence>
<evidence type="ECO:0000256" key="8">
    <source>
        <dbReference type="ARBA" id="ARBA00022603"/>
    </source>
</evidence>
<evidence type="ECO:0000313" key="20">
    <source>
        <dbReference type="Proteomes" id="UP001139369"/>
    </source>
</evidence>
<dbReference type="RefSeq" id="WP_242176893.1">
    <property type="nucleotide sequence ID" value="NZ_JAKQYM010000001.1"/>
</dbReference>
<accession>A0A9X2AI54</accession>
<evidence type="ECO:0000256" key="14">
    <source>
        <dbReference type="ARBA" id="ARBA00047783"/>
    </source>
</evidence>
<reference evidence="19" key="1">
    <citation type="submission" date="2022-02" db="EMBL/GenBank/DDBJ databases">
        <title>Polaribacter sp. MSW13, isolated from seawater.</title>
        <authorList>
            <person name="Kristyanto S."/>
            <person name="Jung J."/>
            <person name="Jeon C.O."/>
        </authorList>
    </citation>
    <scope>NUCLEOTIDE SEQUENCE</scope>
    <source>
        <strain evidence="19">MSW13</strain>
    </source>
</reference>
<dbReference type="SUPFAM" id="SSF75217">
    <property type="entry name" value="alpha/beta knot"/>
    <property type="match status" value="1"/>
</dbReference>
<feature type="binding site" evidence="15 16">
    <location>
        <position position="112"/>
    </location>
    <ligand>
        <name>S-adenosyl-L-methionine</name>
        <dbReference type="ChEBI" id="CHEBI:59789"/>
    </ligand>
</feature>
<comment type="similarity">
    <text evidence="3 15 17">Belongs to the RNA methyltransferase TrmD family.</text>
</comment>